<dbReference type="InterPro" id="IPR011545">
    <property type="entry name" value="DEAD/DEAH_box_helicase_dom"/>
</dbReference>
<feature type="domain" description="Helicase ATP-binding" evidence="7">
    <location>
        <begin position="1"/>
        <end position="189"/>
    </location>
</feature>
<keyword evidence="4 6" id="KW-0347">Helicase</keyword>
<evidence type="ECO:0000256" key="2">
    <source>
        <dbReference type="ARBA" id="ARBA00022741"/>
    </source>
</evidence>
<dbReference type="PROSITE" id="PS51194">
    <property type="entry name" value="HELICASE_CTER"/>
    <property type="match status" value="1"/>
</dbReference>
<dbReference type="PANTHER" id="PTHR47958">
    <property type="entry name" value="ATP-DEPENDENT RNA HELICASE DBP3"/>
    <property type="match status" value="1"/>
</dbReference>
<dbReference type="PROSITE" id="PS00039">
    <property type="entry name" value="DEAD_ATP_HELICASE"/>
    <property type="match status" value="1"/>
</dbReference>
<evidence type="ECO:0000313" key="9">
    <source>
        <dbReference type="EMBL" id="CAD8391562.1"/>
    </source>
</evidence>
<gene>
    <name evidence="9" type="ORF">RMAR0315_LOCUS1537</name>
</gene>
<keyword evidence="2 6" id="KW-0547">Nucleotide-binding</keyword>
<dbReference type="InterPro" id="IPR000629">
    <property type="entry name" value="RNA-helicase_DEAD-box_CS"/>
</dbReference>
<proteinExistence type="inferred from homology"/>
<protein>
    <recommendedName>
        <fullName evidence="1">RNA helicase</fullName>
        <ecNumber evidence="1">3.6.4.13</ecNumber>
    </recommendedName>
</protein>
<sequence length="377" mass="41133">MIGLAETGSGKTAAFVLPMLVYISKMPPMTSANSAEGPYALIMAPIRELAQQIETEARKFAEPLGYRVCSVVGGLPIEAQGMALREGCEIVVATPGRMIDCLDRRFCVLNQCKYLVLDEADRMIDMGFEPQVQGVLDAIPSSNLKPEEENDLMDTGGSTVYRQTFMFSATMPPAVERLARKFLRRPVIIAVGETGKSADLVEQKVEFLASEQKKKNRLSELIRMLEPPIIVFVNTKKGCDAVSRSIEGDTGVRTAVIHSGKNQEQREENLSNFKSGKLGVLIATDVLGRGIDIKGVNHVVNFEMPKQIDPYIHRIGRTGRAGRKGTAWTLVTAADSDVFYDLKVKLEAAGAHVPSEIMKSDAVRNSSGGIFGRAIVD</sequence>
<dbReference type="Pfam" id="PF00271">
    <property type="entry name" value="Helicase_C"/>
    <property type="match status" value="1"/>
</dbReference>
<accession>A0A7S0BFF3</accession>
<evidence type="ECO:0000259" key="7">
    <source>
        <dbReference type="PROSITE" id="PS51192"/>
    </source>
</evidence>
<dbReference type="SUPFAM" id="SSF52540">
    <property type="entry name" value="P-loop containing nucleoside triphosphate hydrolases"/>
    <property type="match status" value="1"/>
</dbReference>
<evidence type="ECO:0000259" key="8">
    <source>
        <dbReference type="PROSITE" id="PS51194"/>
    </source>
</evidence>
<dbReference type="SMART" id="SM00487">
    <property type="entry name" value="DEXDc"/>
    <property type="match status" value="1"/>
</dbReference>
<evidence type="ECO:0000256" key="1">
    <source>
        <dbReference type="ARBA" id="ARBA00012552"/>
    </source>
</evidence>
<evidence type="ECO:0000256" key="4">
    <source>
        <dbReference type="ARBA" id="ARBA00022806"/>
    </source>
</evidence>
<dbReference type="CDD" id="cd17945">
    <property type="entry name" value="DEADc_DDX23"/>
    <property type="match status" value="1"/>
</dbReference>
<dbReference type="Pfam" id="PF00270">
    <property type="entry name" value="DEAD"/>
    <property type="match status" value="1"/>
</dbReference>
<dbReference type="InterPro" id="IPR014001">
    <property type="entry name" value="Helicase_ATP-bd"/>
</dbReference>
<dbReference type="AlphaFoldDB" id="A0A7S0BFF3"/>
<dbReference type="InterPro" id="IPR027417">
    <property type="entry name" value="P-loop_NTPase"/>
</dbReference>
<keyword evidence="5 6" id="KW-0067">ATP-binding</keyword>
<dbReference type="GO" id="GO:0016787">
    <property type="term" value="F:hydrolase activity"/>
    <property type="evidence" value="ECO:0007669"/>
    <property type="project" value="UniProtKB-KW"/>
</dbReference>
<dbReference type="PROSITE" id="PS51192">
    <property type="entry name" value="HELICASE_ATP_BIND_1"/>
    <property type="match status" value="1"/>
</dbReference>
<name>A0A7S0BFF3_9RHOD</name>
<dbReference type="Gene3D" id="3.40.50.300">
    <property type="entry name" value="P-loop containing nucleotide triphosphate hydrolases"/>
    <property type="match status" value="2"/>
</dbReference>
<dbReference type="GO" id="GO:0003724">
    <property type="term" value="F:RNA helicase activity"/>
    <property type="evidence" value="ECO:0007669"/>
    <property type="project" value="UniProtKB-EC"/>
</dbReference>
<dbReference type="SMART" id="SM00490">
    <property type="entry name" value="HELICc"/>
    <property type="match status" value="1"/>
</dbReference>
<keyword evidence="3 6" id="KW-0378">Hydrolase</keyword>
<reference evidence="9" key="1">
    <citation type="submission" date="2021-01" db="EMBL/GenBank/DDBJ databases">
        <authorList>
            <person name="Corre E."/>
            <person name="Pelletier E."/>
            <person name="Niang G."/>
            <person name="Scheremetjew M."/>
            <person name="Finn R."/>
            <person name="Kale V."/>
            <person name="Holt S."/>
            <person name="Cochrane G."/>
            <person name="Meng A."/>
            <person name="Brown T."/>
            <person name="Cohen L."/>
        </authorList>
    </citation>
    <scope>NUCLEOTIDE SEQUENCE</scope>
    <source>
        <strain evidence="9">UTEX LB 2760</strain>
    </source>
</reference>
<evidence type="ECO:0000256" key="5">
    <source>
        <dbReference type="ARBA" id="ARBA00022840"/>
    </source>
</evidence>
<evidence type="ECO:0000256" key="6">
    <source>
        <dbReference type="RuleBase" id="RU000492"/>
    </source>
</evidence>
<organism evidence="9">
    <name type="scientific">Rhodosorus marinus</name>
    <dbReference type="NCBI Taxonomy" id="101924"/>
    <lineage>
        <taxon>Eukaryota</taxon>
        <taxon>Rhodophyta</taxon>
        <taxon>Stylonematophyceae</taxon>
        <taxon>Stylonematales</taxon>
        <taxon>Stylonemataceae</taxon>
        <taxon>Rhodosorus</taxon>
    </lineage>
</organism>
<dbReference type="CDD" id="cd18787">
    <property type="entry name" value="SF2_C_DEAD"/>
    <property type="match status" value="1"/>
</dbReference>
<dbReference type="GO" id="GO:0005524">
    <property type="term" value="F:ATP binding"/>
    <property type="evidence" value="ECO:0007669"/>
    <property type="project" value="UniProtKB-KW"/>
</dbReference>
<dbReference type="GO" id="GO:0003676">
    <property type="term" value="F:nucleic acid binding"/>
    <property type="evidence" value="ECO:0007669"/>
    <property type="project" value="InterPro"/>
</dbReference>
<dbReference type="EC" id="3.6.4.13" evidence="1"/>
<evidence type="ECO:0000256" key="3">
    <source>
        <dbReference type="ARBA" id="ARBA00022801"/>
    </source>
</evidence>
<comment type="similarity">
    <text evidence="6">Belongs to the DEAD box helicase family.</text>
</comment>
<feature type="domain" description="Helicase C-terminal" evidence="8">
    <location>
        <begin position="217"/>
        <end position="361"/>
    </location>
</feature>
<dbReference type="EMBL" id="HBEK01002712">
    <property type="protein sequence ID" value="CAD8391562.1"/>
    <property type="molecule type" value="Transcribed_RNA"/>
</dbReference>
<dbReference type="InterPro" id="IPR001650">
    <property type="entry name" value="Helicase_C-like"/>
</dbReference>